<dbReference type="InterPro" id="IPR018547">
    <property type="entry name" value="AbiEi_C"/>
</dbReference>
<dbReference type="AlphaFoldDB" id="A0A379DHP2"/>
<accession>A0A379DHP2</accession>
<name>A0A379DHP2_9PORP</name>
<dbReference type="Proteomes" id="UP000254263">
    <property type="component" value="Unassembled WGS sequence"/>
</dbReference>
<dbReference type="RefSeq" id="WP_018360933.1">
    <property type="nucleotide sequence ID" value="NZ_UGTI01000001.1"/>
</dbReference>
<dbReference type="EMBL" id="UGTI01000001">
    <property type="protein sequence ID" value="SUB77910.1"/>
    <property type="molecule type" value="Genomic_DNA"/>
</dbReference>
<evidence type="ECO:0000313" key="3">
    <source>
        <dbReference type="Proteomes" id="UP000254263"/>
    </source>
</evidence>
<evidence type="ECO:0000313" key="2">
    <source>
        <dbReference type="EMBL" id="SUB77910.1"/>
    </source>
</evidence>
<proteinExistence type="predicted"/>
<reference evidence="2 3" key="1">
    <citation type="submission" date="2018-06" db="EMBL/GenBank/DDBJ databases">
        <authorList>
            <consortium name="Pathogen Informatics"/>
            <person name="Doyle S."/>
        </authorList>
    </citation>
    <scope>NUCLEOTIDE SEQUENCE [LARGE SCALE GENOMIC DNA]</scope>
    <source>
        <strain evidence="2 3">NCTC13100</strain>
    </source>
</reference>
<gene>
    <name evidence="2" type="ORF">NCTC13100_01058</name>
</gene>
<protein>
    <recommendedName>
        <fullName evidence="1">AbiEi antitoxin C-terminal domain-containing protein</fullName>
    </recommendedName>
</protein>
<dbReference type="Pfam" id="PF09407">
    <property type="entry name" value="AbiEi_1"/>
    <property type="match status" value="1"/>
</dbReference>
<sequence>MAEKVFSYGDFIRQVLSVGRISFTIEEVMKQNGYGRKIAQVSLSRLASKGEIALIRRGFYVIITPEFSLQKNVPPLMYIDDLMKYIERDYYVSLLSAAALHGAAHQQPMRFFVTTGMPPVRNIENDRLHIAFNIRKEWDNSCVTQMKTRTGYVNVSTPEATMLDLVENQRTFGLARVVGIIDELSECISKSSLRNTATYYPTAIIQRLGYIFESLPGKADLTKGLASVLAKRTVYPQYFSLSAEKRGTLDEKWKVIVNDEIETDVL</sequence>
<organism evidence="2 3">
    <name type="scientific">Porphyromonas macacae</name>
    <dbReference type="NCBI Taxonomy" id="28115"/>
    <lineage>
        <taxon>Bacteria</taxon>
        <taxon>Pseudomonadati</taxon>
        <taxon>Bacteroidota</taxon>
        <taxon>Bacteroidia</taxon>
        <taxon>Bacteroidales</taxon>
        <taxon>Porphyromonadaceae</taxon>
        <taxon>Porphyromonas</taxon>
    </lineage>
</organism>
<feature type="domain" description="AbiEi antitoxin C-terminal" evidence="1">
    <location>
        <begin position="78"/>
        <end position="213"/>
    </location>
</feature>
<evidence type="ECO:0000259" key="1">
    <source>
        <dbReference type="Pfam" id="PF09407"/>
    </source>
</evidence>